<keyword evidence="3" id="KW-1185">Reference proteome</keyword>
<evidence type="ECO:0000259" key="1">
    <source>
        <dbReference type="Pfam" id="PF20149"/>
    </source>
</evidence>
<evidence type="ECO:0000313" key="2">
    <source>
        <dbReference type="EMBL" id="KIJ13947.1"/>
    </source>
</evidence>
<reference evidence="3" key="2">
    <citation type="submission" date="2015-01" db="EMBL/GenBank/DDBJ databases">
        <title>Evolutionary Origins and Diversification of the Mycorrhizal Mutualists.</title>
        <authorList>
            <consortium name="DOE Joint Genome Institute"/>
            <consortium name="Mycorrhizal Genomics Consortium"/>
            <person name="Kohler A."/>
            <person name="Kuo A."/>
            <person name="Nagy L.G."/>
            <person name="Floudas D."/>
            <person name="Copeland A."/>
            <person name="Barry K.W."/>
            <person name="Cichocki N."/>
            <person name="Veneault-Fourrey C."/>
            <person name="LaButti K."/>
            <person name="Lindquist E.A."/>
            <person name="Lipzen A."/>
            <person name="Lundell T."/>
            <person name="Morin E."/>
            <person name="Murat C."/>
            <person name="Riley R."/>
            <person name="Ohm R."/>
            <person name="Sun H."/>
            <person name="Tunlid A."/>
            <person name="Henrissat B."/>
            <person name="Grigoriev I.V."/>
            <person name="Hibbett D.S."/>
            <person name="Martin F."/>
        </authorList>
    </citation>
    <scope>NUCLEOTIDE SEQUENCE [LARGE SCALE GENOMIC DNA]</scope>
    <source>
        <strain evidence="3">ATCC 200175</strain>
    </source>
</reference>
<protein>
    <recommendedName>
        <fullName evidence="1">DUF6532 domain-containing protein</fullName>
    </recommendedName>
</protein>
<dbReference type="Pfam" id="PF20149">
    <property type="entry name" value="DUF6532"/>
    <property type="match status" value="1"/>
</dbReference>
<dbReference type="AlphaFoldDB" id="A0A0C9U314"/>
<dbReference type="HOGENOM" id="CLU_894583_0_0_1"/>
<dbReference type="OrthoDB" id="2689338at2759"/>
<dbReference type="EMBL" id="KN819347">
    <property type="protein sequence ID" value="KIJ13947.1"/>
    <property type="molecule type" value="Genomic_DNA"/>
</dbReference>
<sequence>MDDLDDLETPILALIQSPAQQSTSATNIDPPSVACPVVAVASSTSGTIPDNNDPSQLQFYAPSIRDIIERAKQFSHCDITSANSFPLCPDFNNKAVEYMNEAIAECHSRGWWPQYMPDITRLLWEDIGSWWSSLKKKAHSHVRECYEWDPQNCCTINADIAKKLLDRGSFLKHGMNEEIKLALDEMAAKGKEVTFKQDVYAGVYVNIISLMTKCDTAPVHRAKTKALCVQWVKIRRNGNLSESFVLFWLKELSVLGHPGALCNSLSKGLSMLSTKGYMGTAPDFDSIGMTWDVLDRACQLHQENLNLFDFT</sequence>
<reference evidence="2 3" key="1">
    <citation type="submission" date="2014-06" db="EMBL/GenBank/DDBJ databases">
        <authorList>
            <consortium name="DOE Joint Genome Institute"/>
            <person name="Kuo A."/>
            <person name="Kohler A."/>
            <person name="Nagy L.G."/>
            <person name="Floudas D."/>
            <person name="Copeland A."/>
            <person name="Barry K.W."/>
            <person name="Cichocki N."/>
            <person name="Veneault-Fourrey C."/>
            <person name="LaButti K."/>
            <person name="Lindquist E.A."/>
            <person name="Lipzen A."/>
            <person name="Lundell T."/>
            <person name="Morin E."/>
            <person name="Murat C."/>
            <person name="Sun H."/>
            <person name="Tunlid A."/>
            <person name="Henrissat B."/>
            <person name="Grigoriev I.V."/>
            <person name="Hibbett D.S."/>
            <person name="Martin F."/>
            <person name="Nordberg H.P."/>
            <person name="Cantor M.N."/>
            <person name="Hua S.X."/>
        </authorList>
    </citation>
    <scope>NUCLEOTIDE SEQUENCE [LARGE SCALE GENOMIC DNA]</scope>
    <source>
        <strain evidence="2 3">ATCC 200175</strain>
    </source>
</reference>
<accession>A0A0C9U314</accession>
<dbReference type="Proteomes" id="UP000053647">
    <property type="component" value="Unassembled WGS sequence"/>
</dbReference>
<name>A0A0C9U314_PAXIN</name>
<gene>
    <name evidence="2" type="ORF">PAXINDRAFT_156328</name>
</gene>
<evidence type="ECO:0000313" key="3">
    <source>
        <dbReference type="Proteomes" id="UP000053647"/>
    </source>
</evidence>
<feature type="domain" description="DUF6532" evidence="1">
    <location>
        <begin position="71"/>
        <end position="174"/>
    </location>
</feature>
<dbReference type="InterPro" id="IPR045341">
    <property type="entry name" value="DUF6532"/>
</dbReference>
<proteinExistence type="predicted"/>
<organism evidence="2 3">
    <name type="scientific">Paxillus involutus ATCC 200175</name>
    <dbReference type="NCBI Taxonomy" id="664439"/>
    <lineage>
        <taxon>Eukaryota</taxon>
        <taxon>Fungi</taxon>
        <taxon>Dikarya</taxon>
        <taxon>Basidiomycota</taxon>
        <taxon>Agaricomycotina</taxon>
        <taxon>Agaricomycetes</taxon>
        <taxon>Agaricomycetidae</taxon>
        <taxon>Boletales</taxon>
        <taxon>Paxilineae</taxon>
        <taxon>Paxillaceae</taxon>
        <taxon>Paxillus</taxon>
    </lineage>
</organism>